<proteinExistence type="predicted"/>
<dbReference type="GO" id="GO:0016560">
    <property type="term" value="P:protein import into peroxisome matrix, docking"/>
    <property type="evidence" value="ECO:0007669"/>
    <property type="project" value="TreeGrafter"/>
</dbReference>
<organism evidence="3 4">
    <name type="scientific">Manacus vitellinus</name>
    <name type="common">golden-collared manakin</name>
    <dbReference type="NCBI Taxonomy" id="328815"/>
    <lineage>
        <taxon>Eukaryota</taxon>
        <taxon>Metazoa</taxon>
        <taxon>Chordata</taxon>
        <taxon>Craniata</taxon>
        <taxon>Vertebrata</taxon>
        <taxon>Euteleostomi</taxon>
        <taxon>Archelosauria</taxon>
        <taxon>Archosauria</taxon>
        <taxon>Dinosauria</taxon>
        <taxon>Saurischia</taxon>
        <taxon>Theropoda</taxon>
        <taxon>Coelurosauria</taxon>
        <taxon>Aves</taxon>
        <taxon>Neognathae</taxon>
        <taxon>Neoaves</taxon>
        <taxon>Telluraves</taxon>
        <taxon>Australaves</taxon>
        <taxon>Passeriformes</taxon>
        <taxon>Pipridae</taxon>
        <taxon>Manacus</taxon>
    </lineage>
</organism>
<dbReference type="EMBL" id="KL755064">
    <property type="protein sequence ID" value="KFW88563.1"/>
    <property type="molecule type" value="Genomic_DNA"/>
</dbReference>
<evidence type="ECO:0000256" key="1">
    <source>
        <dbReference type="ARBA" id="ARBA00022737"/>
    </source>
</evidence>
<dbReference type="SUPFAM" id="SSF48452">
    <property type="entry name" value="TPR-like"/>
    <property type="match status" value="1"/>
</dbReference>
<evidence type="ECO:0000313" key="4">
    <source>
        <dbReference type="Proteomes" id="UP000053258"/>
    </source>
</evidence>
<accession>A0A093QHY5</accession>
<dbReference type="PANTHER" id="PTHR10130">
    <property type="entry name" value="PEROXISOMAL TARGETING SIGNAL 1 RECEPTOR PEX5"/>
    <property type="match status" value="1"/>
</dbReference>
<dbReference type="GO" id="GO:0005829">
    <property type="term" value="C:cytosol"/>
    <property type="evidence" value="ECO:0007669"/>
    <property type="project" value="TreeGrafter"/>
</dbReference>
<evidence type="ECO:0000256" key="2">
    <source>
        <dbReference type="ARBA" id="ARBA00022803"/>
    </source>
</evidence>
<dbReference type="Gene3D" id="1.25.40.10">
    <property type="entry name" value="Tetratricopeptide repeat domain"/>
    <property type="match status" value="1"/>
</dbReference>
<keyword evidence="2" id="KW-0802">TPR repeat</keyword>
<keyword evidence="4" id="KW-1185">Reference proteome</keyword>
<dbReference type="Proteomes" id="UP000053258">
    <property type="component" value="Unassembled WGS sequence"/>
</dbReference>
<sequence>SDTEFWDKMQAEWEEMARRNWISDNQETPGQVTISTIEKGYYFHTDNPFKDWPGAFEEGLKKMKEGDLPVTILYLEAAILQEPNDAEAWQFLGITQAENENEQAAIVALQR</sequence>
<protein>
    <submittedName>
        <fullName evidence="3">PEX5-related protein</fullName>
    </submittedName>
</protein>
<name>A0A093QHY5_9PASS</name>
<gene>
    <name evidence="3" type="ORF">N305_00261</name>
</gene>
<dbReference type="PANTHER" id="PTHR10130:SF1">
    <property type="entry name" value="PEX5-RELATED PROTEIN"/>
    <property type="match status" value="1"/>
</dbReference>
<dbReference type="InterPro" id="IPR024111">
    <property type="entry name" value="PEX5/PEX5L"/>
</dbReference>
<reference evidence="3 4" key="1">
    <citation type="submission" date="2014-06" db="EMBL/GenBank/DDBJ databases">
        <title>Genome evolution of avian class.</title>
        <authorList>
            <person name="Zhang G."/>
            <person name="Li C."/>
        </authorList>
    </citation>
    <scope>NUCLEOTIDE SEQUENCE [LARGE SCALE GENOMIC DNA]</scope>
    <source>
        <strain evidence="3">BGI_N305</strain>
    </source>
</reference>
<dbReference type="AlphaFoldDB" id="A0A093QHY5"/>
<feature type="non-terminal residue" evidence="3">
    <location>
        <position position="111"/>
    </location>
</feature>
<evidence type="ECO:0000313" key="3">
    <source>
        <dbReference type="EMBL" id="KFW88563.1"/>
    </source>
</evidence>
<keyword evidence="1" id="KW-0677">Repeat</keyword>
<dbReference type="GO" id="GO:0005052">
    <property type="term" value="F:peroxisome matrix targeting signal-1 binding"/>
    <property type="evidence" value="ECO:0007669"/>
    <property type="project" value="TreeGrafter"/>
</dbReference>
<dbReference type="GO" id="GO:0005778">
    <property type="term" value="C:peroxisomal membrane"/>
    <property type="evidence" value="ECO:0007669"/>
    <property type="project" value="TreeGrafter"/>
</dbReference>
<feature type="non-terminal residue" evidence="3">
    <location>
        <position position="1"/>
    </location>
</feature>
<dbReference type="InterPro" id="IPR011990">
    <property type="entry name" value="TPR-like_helical_dom_sf"/>
</dbReference>
<dbReference type="OrthoDB" id="10006023at2759"/>